<feature type="domain" description="N-acetyltransferase" evidence="3">
    <location>
        <begin position="1"/>
        <end position="161"/>
    </location>
</feature>
<organism evidence="4 5">
    <name type="scientific">Pseudolactococcus hodotermopsidis</name>
    <dbReference type="NCBI Taxonomy" id="2709157"/>
    <lineage>
        <taxon>Bacteria</taxon>
        <taxon>Bacillati</taxon>
        <taxon>Bacillota</taxon>
        <taxon>Bacilli</taxon>
        <taxon>Lactobacillales</taxon>
        <taxon>Streptococcaceae</taxon>
        <taxon>Pseudolactococcus</taxon>
    </lineage>
</organism>
<dbReference type="PANTHER" id="PTHR10908">
    <property type="entry name" value="SEROTONIN N-ACETYLTRANSFERASE"/>
    <property type="match status" value="1"/>
</dbReference>
<dbReference type="InterPro" id="IPR016181">
    <property type="entry name" value="Acyl_CoA_acyltransferase"/>
</dbReference>
<dbReference type="EMBL" id="BLLI01000001">
    <property type="protein sequence ID" value="GFH41456.1"/>
    <property type="molecule type" value="Genomic_DNA"/>
</dbReference>
<evidence type="ECO:0000256" key="2">
    <source>
        <dbReference type="ARBA" id="ARBA00023315"/>
    </source>
</evidence>
<dbReference type="InterPro" id="IPR000182">
    <property type="entry name" value="GNAT_dom"/>
</dbReference>
<keyword evidence="2" id="KW-0012">Acyltransferase</keyword>
<dbReference type="Pfam" id="PF13673">
    <property type="entry name" value="Acetyltransf_10"/>
    <property type="match status" value="1"/>
</dbReference>
<keyword evidence="5" id="KW-1185">Reference proteome</keyword>
<reference evidence="4 5" key="1">
    <citation type="submission" date="2020-02" db="EMBL/GenBank/DDBJ databases">
        <title>Draft genome sequence of Lactococcus sp. Hs30E4-3.</title>
        <authorList>
            <person name="Noda S."/>
            <person name="Yuki M."/>
            <person name="Ohkuma M."/>
        </authorList>
    </citation>
    <scope>NUCLEOTIDE SEQUENCE [LARGE SCALE GENOMIC DNA]</scope>
    <source>
        <strain evidence="4 5">Hs30E4-3</strain>
    </source>
</reference>
<dbReference type="AlphaFoldDB" id="A0A6A0B9H5"/>
<proteinExistence type="predicted"/>
<dbReference type="Gene3D" id="3.40.630.30">
    <property type="match status" value="1"/>
</dbReference>
<evidence type="ECO:0000259" key="3">
    <source>
        <dbReference type="PROSITE" id="PS51186"/>
    </source>
</evidence>
<accession>A0A6A0B9H5</accession>
<dbReference type="PROSITE" id="PS51186">
    <property type="entry name" value="GNAT"/>
    <property type="match status" value="1"/>
</dbReference>
<name>A0A6A0B9H5_9LACT</name>
<dbReference type="RefSeq" id="WP_172206957.1">
    <property type="nucleotide sequence ID" value="NZ_BLLI01000001.1"/>
</dbReference>
<gene>
    <name evidence="4" type="ORF">Hs30E_00070</name>
</gene>
<dbReference type="SUPFAM" id="SSF55729">
    <property type="entry name" value="Acyl-CoA N-acyltransferases (Nat)"/>
    <property type="match status" value="1"/>
</dbReference>
<evidence type="ECO:0000256" key="1">
    <source>
        <dbReference type="ARBA" id="ARBA00022679"/>
    </source>
</evidence>
<dbReference type="InterPro" id="IPR051635">
    <property type="entry name" value="SNAT-like"/>
</dbReference>
<dbReference type="Proteomes" id="UP000480303">
    <property type="component" value="Unassembled WGS sequence"/>
</dbReference>
<protein>
    <submittedName>
        <fullName evidence="4">N-acetyltransferase</fullName>
    </submittedName>
</protein>
<keyword evidence="1 4" id="KW-0808">Transferase</keyword>
<evidence type="ECO:0000313" key="5">
    <source>
        <dbReference type="Proteomes" id="UP000480303"/>
    </source>
</evidence>
<sequence>MLIRNVTSADLNEIYRIESENFAPEEAATYEAMKWRISKISDTFLIAEIGGQIAGYIEGPAISARHLTDDLFETVVKNPATGGFIAVTSLSVDLKFQGKAVGTRLISALKAVACEQKRDGINLTCHDYLIAYYEKYGFINEGKSQSTHGGASWYDMVWENSEL</sequence>
<evidence type="ECO:0000313" key="4">
    <source>
        <dbReference type="EMBL" id="GFH41456.1"/>
    </source>
</evidence>
<dbReference type="CDD" id="cd04301">
    <property type="entry name" value="NAT_SF"/>
    <property type="match status" value="1"/>
</dbReference>
<comment type="caution">
    <text evidence="4">The sequence shown here is derived from an EMBL/GenBank/DDBJ whole genome shotgun (WGS) entry which is preliminary data.</text>
</comment>
<dbReference type="GO" id="GO:0008080">
    <property type="term" value="F:N-acetyltransferase activity"/>
    <property type="evidence" value="ECO:0007669"/>
    <property type="project" value="UniProtKB-ARBA"/>
</dbReference>
<dbReference type="PANTHER" id="PTHR10908:SF0">
    <property type="entry name" value="SEROTONIN N-ACETYLTRANSFERASE"/>
    <property type="match status" value="1"/>
</dbReference>